<feature type="compositionally biased region" description="Low complexity" evidence="1">
    <location>
        <begin position="1"/>
        <end position="11"/>
    </location>
</feature>
<evidence type="ECO:0000313" key="2">
    <source>
        <dbReference type="EMBL" id="CAK0884344.1"/>
    </source>
</evidence>
<proteinExistence type="predicted"/>
<protein>
    <submittedName>
        <fullName evidence="2">Uncharacterized protein</fullName>
    </submittedName>
</protein>
<gene>
    <name evidence="2" type="ORF">PCOR1329_LOCUS66314</name>
</gene>
<comment type="caution">
    <text evidence="2">The sequence shown here is derived from an EMBL/GenBank/DDBJ whole genome shotgun (WGS) entry which is preliminary data.</text>
</comment>
<dbReference type="Proteomes" id="UP001189429">
    <property type="component" value="Unassembled WGS sequence"/>
</dbReference>
<dbReference type="EMBL" id="CAUYUJ010018533">
    <property type="protein sequence ID" value="CAK0884344.1"/>
    <property type="molecule type" value="Genomic_DNA"/>
</dbReference>
<organism evidence="2 3">
    <name type="scientific">Prorocentrum cordatum</name>
    <dbReference type="NCBI Taxonomy" id="2364126"/>
    <lineage>
        <taxon>Eukaryota</taxon>
        <taxon>Sar</taxon>
        <taxon>Alveolata</taxon>
        <taxon>Dinophyceae</taxon>
        <taxon>Prorocentrales</taxon>
        <taxon>Prorocentraceae</taxon>
        <taxon>Prorocentrum</taxon>
    </lineage>
</organism>
<sequence>AGPLAASSRAAGRGGGRGAMGQIGSSPSGLGKLFTLCPHDFYEDEGFDNTYEVDEGTRAVVSRLSSVCVPAWVSSS</sequence>
<reference evidence="2" key="1">
    <citation type="submission" date="2023-10" db="EMBL/GenBank/DDBJ databases">
        <authorList>
            <person name="Chen Y."/>
            <person name="Shah S."/>
            <person name="Dougan E. K."/>
            <person name="Thang M."/>
            <person name="Chan C."/>
        </authorList>
    </citation>
    <scope>NUCLEOTIDE SEQUENCE [LARGE SCALE GENOMIC DNA]</scope>
</reference>
<accession>A0ABN9WDC6</accession>
<evidence type="ECO:0000256" key="1">
    <source>
        <dbReference type="SAM" id="MobiDB-lite"/>
    </source>
</evidence>
<keyword evidence="3" id="KW-1185">Reference proteome</keyword>
<evidence type="ECO:0000313" key="3">
    <source>
        <dbReference type="Proteomes" id="UP001189429"/>
    </source>
</evidence>
<feature type="compositionally biased region" description="Gly residues" evidence="1">
    <location>
        <begin position="12"/>
        <end position="21"/>
    </location>
</feature>
<name>A0ABN9WDC6_9DINO</name>
<feature type="region of interest" description="Disordered" evidence="1">
    <location>
        <begin position="1"/>
        <end position="24"/>
    </location>
</feature>
<feature type="non-terminal residue" evidence="2">
    <location>
        <position position="1"/>
    </location>
</feature>